<evidence type="ECO:0000256" key="4">
    <source>
        <dbReference type="ARBA" id="ARBA00023136"/>
    </source>
</evidence>
<dbReference type="PROSITE" id="PS50005">
    <property type="entry name" value="TPR"/>
    <property type="match status" value="1"/>
</dbReference>
<keyword evidence="5" id="KW-0802">TPR repeat</keyword>
<feature type="transmembrane region" description="Helical" evidence="6">
    <location>
        <begin position="218"/>
        <end position="237"/>
    </location>
</feature>
<feature type="transmembrane region" description="Helical" evidence="6">
    <location>
        <begin position="271"/>
        <end position="289"/>
    </location>
</feature>
<proteinExistence type="predicted"/>
<keyword evidence="4 6" id="KW-0472">Membrane</keyword>
<feature type="domain" description="O-antigen ligase-related" evidence="7">
    <location>
        <begin position="229"/>
        <end position="397"/>
    </location>
</feature>
<evidence type="ECO:0000313" key="9">
    <source>
        <dbReference type="Proteomes" id="UP000178319"/>
    </source>
</evidence>
<organism evidence="8 9">
    <name type="scientific">Candidatus Blackburnbacteria bacterium RIFCSPHIGHO2_02_FULL_44_20</name>
    <dbReference type="NCBI Taxonomy" id="1797516"/>
    <lineage>
        <taxon>Bacteria</taxon>
        <taxon>Candidatus Blackburniibacteriota</taxon>
    </lineage>
</organism>
<dbReference type="InterPro" id="IPR051533">
    <property type="entry name" value="WaaL-like"/>
</dbReference>
<dbReference type="STRING" id="1797516.A3D26_02860"/>
<comment type="subcellular location">
    <subcellularLocation>
        <location evidence="1">Membrane</location>
        <topology evidence="1">Multi-pass membrane protein</topology>
    </subcellularLocation>
</comment>
<dbReference type="AlphaFoldDB" id="A0A1G1V5U3"/>
<evidence type="ECO:0000256" key="3">
    <source>
        <dbReference type="ARBA" id="ARBA00022989"/>
    </source>
</evidence>
<evidence type="ECO:0000313" key="8">
    <source>
        <dbReference type="EMBL" id="OGY10756.1"/>
    </source>
</evidence>
<name>A0A1G1V5U3_9BACT</name>
<gene>
    <name evidence="8" type="ORF">A3D26_02860</name>
</gene>
<feature type="transmembrane region" description="Helical" evidence="6">
    <location>
        <begin position="243"/>
        <end position="259"/>
    </location>
</feature>
<dbReference type="Pfam" id="PF04932">
    <property type="entry name" value="Wzy_C"/>
    <property type="match status" value="1"/>
</dbReference>
<feature type="transmembrane region" description="Helical" evidence="6">
    <location>
        <begin position="12"/>
        <end position="31"/>
    </location>
</feature>
<evidence type="ECO:0000256" key="6">
    <source>
        <dbReference type="SAM" id="Phobius"/>
    </source>
</evidence>
<feature type="transmembrane region" description="Helical" evidence="6">
    <location>
        <begin position="98"/>
        <end position="121"/>
    </location>
</feature>
<accession>A0A1G1V5U3</accession>
<feature type="transmembrane region" description="Helical" evidence="6">
    <location>
        <begin position="420"/>
        <end position="447"/>
    </location>
</feature>
<feature type="transmembrane region" description="Helical" evidence="6">
    <location>
        <begin position="133"/>
        <end position="151"/>
    </location>
</feature>
<evidence type="ECO:0000256" key="1">
    <source>
        <dbReference type="ARBA" id="ARBA00004141"/>
    </source>
</evidence>
<evidence type="ECO:0000256" key="2">
    <source>
        <dbReference type="ARBA" id="ARBA00022692"/>
    </source>
</evidence>
<dbReference type="SUPFAM" id="SSF48452">
    <property type="entry name" value="TPR-like"/>
    <property type="match status" value="1"/>
</dbReference>
<dbReference type="SMART" id="SM00028">
    <property type="entry name" value="TPR"/>
    <property type="match status" value="2"/>
</dbReference>
<keyword evidence="2 6" id="KW-0812">Transmembrane</keyword>
<feature type="transmembrane region" description="Helical" evidence="6">
    <location>
        <begin position="75"/>
        <end position="92"/>
    </location>
</feature>
<dbReference type="GO" id="GO:0016020">
    <property type="term" value="C:membrane"/>
    <property type="evidence" value="ECO:0007669"/>
    <property type="project" value="UniProtKB-SubCell"/>
</dbReference>
<dbReference type="EMBL" id="MHBZ01000030">
    <property type="protein sequence ID" value="OGY10756.1"/>
    <property type="molecule type" value="Genomic_DNA"/>
</dbReference>
<dbReference type="PANTHER" id="PTHR37422:SF23">
    <property type="entry name" value="TEICHURONIC ACID BIOSYNTHESIS PROTEIN TUAE"/>
    <property type="match status" value="1"/>
</dbReference>
<comment type="caution">
    <text evidence="8">The sequence shown here is derived from an EMBL/GenBank/DDBJ whole genome shotgun (WGS) entry which is preliminary data.</text>
</comment>
<protein>
    <recommendedName>
        <fullName evidence="7">O-antigen ligase-related domain-containing protein</fullName>
    </recommendedName>
</protein>
<dbReference type="PANTHER" id="PTHR37422">
    <property type="entry name" value="TEICHURONIC ACID BIOSYNTHESIS PROTEIN TUAE"/>
    <property type="match status" value="1"/>
</dbReference>
<dbReference type="Proteomes" id="UP000178319">
    <property type="component" value="Unassembled WGS sequence"/>
</dbReference>
<feature type="transmembrane region" description="Helical" evidence="6">
    <location>
        <begin position="384"/>
        <end position="408"/>
    </location>
</feature>
<feature type="transmembrane region" description="Helical" evidence="6">
    <location>
        <begin position="43"/>
        <end position="63"/>
    </location>
</feature>
<evidence type="ECO:0000259" key="7">
    <source>
        <dbReference type="Pfam" id="PF04932"/>
    </source>
</evidence>
<feature type="transmembrane region" description="Helical" evidence="6">
    <location>
        <begin position="189"/>
        <end position="206"/>
    </location>
</feature>
<dbReference type="Pfam" id="PF13181">
    <property type="entry name" value="TPR_8"/>
    <property type="match status" value="1"/>
</dbReference>
<dbReference type="InterPro" id="IPR007016">
    <property type="entry name" value="O-antigen_ligase-rel_domated"/>
</dbReference>
<dbReference type="InterPro" id="IPR011990">
    <property type="entry name" value="TPR-like_helical_dom_sf"/>
</dbReference>
<evidence type="ECO:0000256" key="5">
    <source>
        <dbReference type="PROSITE-ProRule" id="PRU00339"/>
    </source>
</evidence>
<reference evidence="8 9" key="1">
    <citation type="journal article" date="2016" name="Nat. Commun.">
        <title>Thousands of microbial genomes shed light on interconnected biogeochemical processes in an aquifer system.</title>
        <authorList>
            <person name="Anantharaman K."/>
            <person name="Brown C.T."/>
            <person name="Hug L.A."/>
            <person name="Sharon I."/>
            <person name="Castelle C.J."/>
            <person name="Probst A.J."/>
            <person name="Thomas B.C."/>
            <person name="Singh A."/>
            <person name="Wilkins M.J."/>
            <person name="Karaoz U."/>
            <person name="Brodie E.L."/>
            <person name="Williams K.H."/>
            <person name="Hubbard S.S."/>
            <person name="Banfield J.F."/>
        </authorList>
    </citation>
    <scope>NUCLEOTIDE SEQUENCE [LARGE SCALE GENOMIC DNA]</scope>
</reference>
<feature type="transmembrane region" description="Helical" evidence="6">
    <location>
        <begin position="467"/>
        <end position="487"/>
    </location>
</feature>
<dbReference type="InterPro" id="IPR019734">
    <property type="entry name" value="TPR_rpt"/>
</dbReference>
<keyword evidence="3 6" id="KW-1133">Transmembrane helix</keyword>
<sequence length="693" mass="78291">MATKNFHKLSEKAIELTFYFLLGVLPFIFTPQMSELFEFPKMLLVYAGTVIIILAWTLKSILAGKIIFRRTILDLPLLLFLLAQSTSTFFSIDTHTSIWGYYSRFNGGLISIACYALLYWAYVSNLTIRHSLFAIRLLVASATIISVYAIFEHFGHSISCLVLKGNFDTSCWIPKVQERVFATLGQPNWLAAWLAMIAPLSWVYILHHPENSKKPQTLLKTTTHYLLPILLFAAILFTKSRSGLLGFIAADAVFLISLIKPFNKNALKSFCVLHFSFFVLILASGTPWTPSLSEGLGTLSVPPTKPNLESPTYPSPSASPGTESFDIRKIVWKGAIGVWRAYPILGSGVETFAYSYYNFRPKEANLTSEWDLLYNKAHNEYLNYLANTGTIGLLTYLFLIGTTIWLLLKKSYAFLPAYSSLLVTNFFGFSVVPTSLLFFLIPAMATTLGTRQKALSTSRPSLTYKKLPLLLLLFPIAYCLLPVISLYRADVLYAQSKKDNEKGLYQEAVKKLEKTLSLRKEPKYYDELADSTSQLAVNLYEPPQKRAEGEVLGRELAILTLKTSDEALKISPRHVTLWASRATYLKRLAGIDQSYLGLAVNSLEEAVRLAPTEPSFSYNLGVLYDYQGETEKARKILEKTVELKPNYNEARVGLAKIYIKLEEKQKAFEEVKYVLEKIDPRDEEARQLFDKLK</sequence>
<feature type="repeat" description="TPR" evidence="5">
    <location>
        <begin position="614"/>
        <end position="647"/>
    </location>
</feature>
<dbReference type="Gene3D" id="1.25.40.10">
    <property type="entry name" value="Tetratricopeptide repeat domain"/>
    <property type="match status" value="1"/>
</dbReference>